<reference evidence="5 6" key="1">
    <citation type="submission" date="2022-09" db="EMBL/GenBank/DDBJ databases">
        <title>Enrichment on poylsaccharides allowed isolation of novel metabolic and taxonomic groups of Haloarchaea.</title>
        <authorList>
            <person name="Sorokin D.Y."/>
            <person name="Elcheninov A.G."/>
            <person name="Khizhniak T.V."/>
            <person name="Kolganova T.V."/>
            <person name="Kublanov I.V."/>
        </authorList>
    </citation>
    <scope>NUCLEOTIDE SEQUENCE [LARGE SCALE GENOMIC DNA]</scope>
    <source>
        <strain evidence="5 6">AArc-curdl1</strain>
    </source>
</reference>
<dbReference type="AlphaFoldDB" id="A0AAP2Z8K4"/>
<dbReference type="PANTHER" id="PTHR10655:SF17">
    <property type="entry name" value="LYSOPHOSPHOLIPASE-LIKE PROTEIN 1"/>
    <property type="match status" value="1"/>
</dbReference>
<name>A0AAP2Z8K4_9EURY</name>
<evidence type="ECO:0000256" key="3">
    <source>
        <dbReference type="SAM" id="MobiDB-lite"/>
    </source>
</evidence>
<evidence type="ECO:0000256" key="2">
    <source>
        <dbReference type="ARBA" id="ARBA00022801"/>
    </source>
</evidence>
<evidence type="ECO:0000256" key="1">
    <source>
        <dbReference type="ARBA" id="ARBA00006499"/>
    </source>
</evidence>
<organism evidence="5 6">
    <name type="scientific">Natronosalvus hydrolyticus</name>
    <dbReference type="NCBI Taxonomy" id="2979988"/>
    <lineage>
        <taxon>Archaea</taxon>
        <taxon>Methanobacteriati</taxon>
        <taxon>Methanobacteriota</taxon>
        <taxon>Stenosarchaea group</taxon>
        <taxon>Halobacteria</taxon>
        <taxon>Halobacteriales</taxon>
        <taxon>Natrialbaceae</taxon>
        <taxon>Natronosalvus</taxon>
    </lineage>
</organism>
<proteinExistence type="inferred from homology"/>
<evidence type="ECO:0000313" key="6">
    <source>
        <dbReference type="Proteomes" id="UP001321047"/>
    </source>
</evidence>
<dbReference type="Pfam" id="PF02230">
    <property type="entry name" value="Abhydrolase_2"/>
    <property type="match status" value="1"/>
</dbReference>
<evidence type="ECO:0000313" key="5">
    <source>
        <dbReference type="EMBL" id="MCU4752268.1"/>
    </source>
</evidence>
<gene>
    <name evidence="5" type="ORF">OB919_09760</name>
</gene>
<protein>
    <submittedName>
        <fullName evidence="5">Alpha/beta hydrolase-fold protein</fullName>
    </submittedName>
</protein>
<accession>A0AAP2Z8K4</accession>
<feature type="domain" description="Phospholipase/carboxylesterase/thioesterase" evidence="4">
    <location>
        <begin position="38"/>
        <end position="239"/>
    </location>
</feature>
<keyword evidence="6" id="KW-1185">Reference proteome</keyword>
<dbReference type="InterPro" id="IPR050565">
    <property type="entry name" value="LYPA1-2/EST-like"/>
</dbReference>
<dbReference type="InterPro" id="IPR003140">
    <property type="entry name" value="PLipase/COase/thioEstase"/>
</dbReference>
<comment type="caution">
    <text evidence="5">The sequence shown here is derived from an EMBL/GenBank/DDBJ whole genome shotgun (WGS) entry which is preliminary data.</text>
</comment>
<evidence type="ECO:0000259" key="4">
    <source>
        <dbReference type="Pfam" id="PF02230"/>
    </source>
</evidence>
<keyword evidence="2 5" id="KW-0378">Hydrolase</keyword>
<dbReference type="Gene3D" id="3.40.50.1820">
    <property type="entry name" value="alpha/beta hydrolase"/>
    <property type="match status" value="1"/>
</dbReference>
<dbReference type="SUPFAM" id="SSF53474">
    <property type="entry name" value="alpha/beta-Hydrolases"/>
    <property type="match status" value="1"/>
</dbReference>
<sequence>MSERDQSATTDGEPSIQVDGNREPVGHETQPILTAGAPARGAEIALVLLHGRGATGQGVINLFEPLYRHGVTVLAPEAYRGRWFPRSPTAPLEANEPWLPSSVDRVETCLERMQRIGIPPEKTVVVGFSQGACVVATWAFHHPRRYGAVGVLSGVLPGVVAENGEVELEKHHSEEGVGSLENTSVYVGCGADDPHLSLEDVEATADALEMAGGAVELEITHETGHAVSEEAFAWLESVIDRLVEA</sequence>
<comment type="similarity">
    <text evidence="1">Belongs to the AB hydrolase superfamily. AB hydrolase 2 family.</text>
</comment>
<dbReference type="EMBL" id="JAOPJZ010000006">
    <property type="protein sequence ID" value="MCU4752268.1"/>
    <property type="molecule type" value="Genomic_DNA"/>
</dbReference>
<dbReference type="PANTHER" id="PTHR10655">
    <property type="entry name" value="LYSOPHOSPHOLIPASE-RELATED"/>
    <property type="match status" value="1"/>
</dbReference>
<dbReference type="InterPro" id="IPR029058">
    <property type="entry name" value="AB_hydrolase_fold"/>
</dbReference>
<dbReference type="RefSeq" id="WP_342808610.1">
    <property type="nucleotide sequence ID" value="NZ_JAOPJZ010000006.1"/>
</dbReference>
<dbReference type="Proteomes" id="UP001321047">
    <property type="component" value="Unassembled WGS sequence"/>
</dbReference>
<feature type="region of interest" description="Disordered" evidence="3">
    <location>
        <begin position="1"/>
        <end position="28"/>
    </location>
</feature>
<dbReference type="GO" id="GO:0016787">
    <property type="term" value="F:hydrolase activity"/>
    <property type="evidence" value="ECO:0007669"/>
    <property type="project" value="UniProtKB-KW"/>
</dbReference>